<reference evidence="10" key="3">
    <citation type="journal article" date="2017" name="Nature">
        <title>Genome sequence of the progenitor of the wheat D genome Aegilops tauschii.</title>
        <authorList>
            <person name="Luo M.C."/>
            <person name="Gu Y.Q."/>
            <person name="Puiu D."/>
            <person name="Wang H."/>
            <person name="Twardziok S.O."/>
            <person name="Deal K.R."/>
            <person name="Huo N."/>
            <person name="Zhu T."/>
            <person name="Wang L."/>
            <person name="Wang Y."/>
            <person name="McGuire P.E."/>
            <person name="Liu S."/>
            <person name="Long H."/>
            <person name="Ramasamy R.K."/>
            <person name="Rodriguez J.C."/>
            <person name="Van S.L."/>
            <person name="Yuan L."/>
            <person name="Wang Z."/>
            <person name="Xia Z."/>
            <person name="Xiao L."/>
            <person name="Anderson O.D."/>
            <person name="Ouyang S."/>
            <person name="Liang Y."/>
            <person name="Zimin A.V."/>
            <person name="Pertea G."/>
            <person name="Qi P."/>
            <person name="Bennetzen J.L."/>
            <person name="Dai X."/>
            <person name="Dawson M.W."/>
            <person name="Muller H.G."/>
            <person name="Kugler K."/>
            <person name="Rivarola-Duarte L."/>
            <person name="Spannagl M."/>
            <person name="Mayer K.F.X."/>
            <person name="Lu F.H."/>
            <person name="Bevan M.W."/>
            <person name="Leroy P."/>
            <person name="Li P."/>
            <person name="You F.M."/>
            <person name="Sun Q."/>
            <person name="Liu Z."/>
            <person name="Lyons E."/>
            <person name="Wicker T."/>
            <person name="Salzberg S.L."/>
            <person name="Devos K.M."/>
            <person name="Dvorak J."/>
        </authorList>
    </citation>
    <scope>NUCLEOTIDE SEQUENCE [LARGE SCALE GENOMIC DNA]</scope>
    <source>
        <strain evidence="10">cv. AL8/78</strain>
    </source>
</reference>
<feature type="compositionally biased region" description="Polar residues" evidence="9">
    <location>
        <begin position="304"/>
        <end position="313"/>
    </location>
</feature>
<evidence type="ECO:0000313" key="10">
    <source>
        <dbReference type="EnsemblPlants" id="AET4Gv20252100.5"/>
    </source>
</evidence>
<reference evidence="11" key="2">
    <citation type="journal article" date="2017" name="Nat. Plants">
        <title>The Aegilops tauschii genome reveals multiple impacts of transposons.</title>
        <authorList>
            <person name="Zhao G."/>
            <person name="Zou C."/>
            <person name="Li K."/>
            <person name="Wang K."/>
            <person name="Li T."/>
            <person name="Gao L."/>
            <person name="Zhang X."/>
            <person name="Wang H."/>
            <person name="Yang Z."/>
            <person name="Liu X."/>
            <person name="Jiang W."/>
            <person name="Mao L."/>
            <person name="Kong X."/>
            <person name="Jiao Y."/>
            <person name="Jia J."/>
        </authorList>
    </citation>
    <scope>NUCLEOTIDE SEQUENCE [LARGE SCALE GENOMIC DNA]</scope>
    <source>
        <strain evidence="11">cv. AL8/78</strain>
    </source>
</reference>
<evidence type="ECO:0000256" key="2">
    <source>
        <dbReference type="ARBA" id="ARBA00022448"/>
    </source>
</evidence>
<dbReference type="GO" id="GO:0005471">
    <property type="term" value="F:ATP:ADP antiporter activity"/>
    <property type="evidence" value="ECO:0007669"/>
    <property type="project" value="InterPro"/>
</dbReference>
<dbReference type="PANTHER" id="PTHR43596">
    <property type="entry name" value="ADP,ATP CARRIER PROTEIN"/>
    <property type="match status" value="1"/>
</dbReference>
<dbReference type="EnsemblPlants" id="AET4Gv20252100.5">
    <property type="protein sequence ID" value="AET4Gv20252100.5"/>
    <property type="gene ID" value="AET4Gv20252100"/>
</dbReference>
<dbReference type="STRING" id="200361.A0A453HNL0"/>
<feature type="transmembrane region" description="Helical" evidence="8">
    <location>
        <begin position="92"/>
        <end position="115"/>
    </location>
</feature>
<feature type="region of interest" description="Disordered" evidence="9">
    <location>
        <begin position="304"/>
        <end position="333"/>
    </location>
</feature>
<evidence type="ECO:0000256" key="3">
    <source>
        <dbReference type="ARBA" id="ARBA00022692"/>
    </source>
</evidence>
<dbReference type="AlphaFoldDB" id="A0A453HNL0"/>
<feature type="transmembrane region" description="Helical" evidence="8">
    <location>
        <begin position="127"/>
        <end position="146"/>
    </location>
</feature>
<dbReference type="PANTHER" id="PTHR43596:SF1">
    <property type="entry name" value="ADP,ATP CARRIER PROTEIN"/>
    <property type="match status" value="1"/>
</dbReference>
<dbReference type="GO" id="GO:0005524">
    <property type="term" value="F:ATP binding"/>
    <property type="evidence" value="ECO:0007669"/>
    <property type="project" value="UniProtKB-KW"/>
</dbReference>
<proteinExistence type="inferred from homology"/>
<dbReference type="Proteomes" id="UP000015105">
    <property type="component" value="Chromosome 4D"/>
</dbReference>
<dbReference type="GO" id="GO:0031969">
    <property type="term" value="C:chloroplast membrane"/>
    <property type="evidence" value="ECO:0007669"/>
    <property type="project" value="UniProtKB-SubCell"/>
</dbReference>
<keyword evidence="7 8" id="KW-0472">Membrane</keyword>
<feature type="transmembrane region" description="Helical" evidence="8">
    <location>
        <begin position="418"/>
        <end position="442"/>
    </location>
</feature>
<dbReference type="Pfam" id="PF03219">
    <property type="entry name" value="TLC"/>
    <property type="match status" value="1"/>
</dbReference>
<keyword evidence="2 8" id="KW-0813">Transport</keyword>
<keyword evidence="3 8" id="KW-0812">Transmembrane</keyword>
<feature type="transmembrane region" description="Helical" evidence="8">
    <location>
        <begin position="60"/>
        <end position="80"/>
    </location>
</feature>
<reference evidence="10" key="5">
    <citation type="journal article" date="2021" name="G3 (Bethesda)">
        <title>Aegilops tauschii genome assembly Aet v5.0 features greater sequence contiguity and improved annotation.</title>
        <authorList>
            <person name="Wang L."/>
            <person name="Zhu T."/>
            <person name="Rodriguez J.C."/>
            <person name="Deal K.R."/>
            <person name="Dubcovsky J."/>
            <person name="McGuire P.E."/>
            <person name="Lux T."/>
            <person name="Spannagl M."/>
            <person name="Mayer K.F.X."/>
            <person name="Baldrich P."/>
            <person name="Meyers B.C."/>
            <person name="Huo N."/>
            <person name="Gu Y.Q."/>
            <person name="Zhou H."/>
            <person name="Devos K.M."/>
            <person name="Bennetzen J.L."/>
            <person name="Unver T."/>
            <person name="Budak H."/>
            <person name="Gulick P.J."/>
            <person name="Galiba G."/>
            <person name="Kalapos B."/>
            <person name="Nelson D.R."/>
            <person name="Li P."/>
            <person name="You F.M."/>
            <person name="Luo M.C."/>
            <person name="Dvorak J."/>
        </authorList>
    </citation>
    <scope>NUCLEOTIDE SEQUENCE [LARGE SCALE GENOMIC DNA]</scope>
    <source>
        <strain evidence="10">cv. AL8/78</strain>
    </source>
</reference>
<dbReference type="InterPro" id="IPR036259">
    <property type="entry name" value="MFS_trans_sf"/>
</dbReference>
<protein>
    <recommendedName>
        <fullName evidence="8">ADP,ATP carrier protein</fullName>
    </recommendedName>
</protein>
<keyword evidence="4 8" id="KW-0547">Nucleotide-binding</keyword>
<keyword evidence="8" id="KW-0934">Plastid</keyword>
<keyword evidence="5 8" id="KW-0067">ATP-binding</keyword>
<evidence type="ECO:0000313" key="11">
    <source>
        <dbReference type="Proteomes" id="UP000015105"/>
    </source>
</evidence>
<sequence>MGLTRREGRQRRVNSNPPGHRPEGRMAETTGTAQTHRLRARAEAAVAALVDVRPHEMPPLTSAASTFFFILSAYFVVLPLRDEGAISLGLGALPGLFAGSLVLTVLAAPVASLAFSLPSVPKSRALVLIHRFFSISLLVFFVLWFASKPGSPSTAQSSEDSSNKPAGWGNHSWLYIVVRISFFLWVALLNLITISSTWARVIDVMDSEVSFDNRTRKYRLPLRHFACSFQILISLLIQSGSRLFGFIGAGATLGQLFGSLFAASMAWMGPFLLLFSSLLMELAALSSKGICIDANHGSTELLSTGAEPSQNTELGDEMSSLVPSPRTPSQSQKTKPGIFVMFEGFWLIMRSPYLIYISLLLWLSAVVSSFFYFQKVTIVATTISSPTARRRTFALINSFIAVFILAGQLTLTGHILTVAGVTVAICASPFIAASNLIALAVWPTWVAVAVTETIRKVTTYVLTRPGRELLFTVVSQDEKYKAKVCIDVIVQRLGDATAAGIYTLLFSSFEKKISIVNLYALPLCFVWLLIAFHLGRLQTNLAKLQAASDPS</sequence>
<dbReference type="SUPFAM" id="SSF103473">
    <property type="entry name" value="MFS general substrate transporter"/>
    <property type="match status" value="1"/>
</dbReference>
<evidence type="ECO:0000256" key="1">
    <source>
        <dbReference type="ARBA" id="ARBA00004141"/>
    </source>
</evidence>
<comment type="subcellular location">
    <subcellularLocation>
        <location evidence="1">Membrane</location>
        <topology evidence="1">Multi-pass membrane protein</topology>
    </subcellularLocation>
    <subcellularLocation>
        <location evidence="8">Plastid</location>
        <location evidence="8">Chloroplast membrane</location>
        <topology evidence="8">Multi-pass membrane protein</topology>
    </subcellularLocation>
</comment>
<dbReference type="Gramene" id="AET4Gv20252100.5">
    <property type="protein sequence ID" value="AET4Gv20252100.5"/>
    <property type="gene ID" value="AET4Gv20252100"/>
</dbReference>
<evidence type="ECO:0000256" key="6">
    <source>
        <dbReference type="ARBA" id="ARBA00022989"/>
    </source>
</evidence>
<feature type="transmembrane region" description="Helical" evidence="8">
    <location>
        <begin position="513"/>
        <end position="534"/>
    </location>
</feature>
<keyword evidence="11" id="KW-1185">Reference proteome</keyword>
<organism evidence="10 11">
    <name type="scientific">Aegilops tauschii subsp. strangulata</name>
    <name type="common">Goatgrass</name>
    <dbReference type="NCBI Taxonomy" id="200361"/>
    <lineage>
        <taxon>Eukaryota</taxon>
        <taxon>Viridiplantae</taxon>
        <taxon>Streptophyta</taxon>
        <taxon>Embryophyta</taxon>
        <taxon>Tracheophyta</taxon>
        <taxon>Spermatophyta</taxon>
        <taxon>Magnoliopsida</taxon>
        <taxon>Liliopsida</taxon>
        <taxon>Poales</taxon>
        <taxon>Poaceae</taxon>
        <taxon>BOP clade</taxon>
        <taxon>Pooideae</taxon>
        <taxon>Triticodae</taxon>
        <taxon>Triticeae</taxon>
        <taxon>Triticinae</taxon>
        <taxon>Aegilops</taxon>
    </lineage>
</organism>
<accession>A0A453HNL0</accession>
<keyword evidence="8" id="KW-0150">Chloroplast</keyword>
<evidence type="ECO:0000256" key="5">
    <source>
        <dbReference type="ARBA" id="ARBA00022840"/>
    </source>
</evidence>
<feature type="transmembrane region" description="Helical" evidence="8">
    <location>
        <begin position="353"/>
        <end position="373"/>
    </location>
</feature>
<feature type="transmembrane region" description="Helical" evidence="8">
    <location>
        <begin position="393"/>
        <end position="411"/>
    </location>
</feature>
<comment type="similarity">
    <text evidence="8">Belongs to the ADP/ATP translocase tlc family.</text>
</comment>
<keyword evidence="6 8" id="KW-1133">Transmembrane helix</keyword>
<evidence type="ECO:0000256" key="4">
    <source>
        <dbReference type="ARBA" id="ARBA00022741"/>
    </source>
</evidence>
<feature type="transmembrane region" description="Helical" evidence="8">
    <location>
        <begin position="173"/>
        <end position="199"/>
    </location>
</feature>
<evidence type="ECO:0000256" key="7">
    <source>
        <dbReference type="ARBA" id="ARBA00023136"/>
    </source>
</evidence>
<reference evidence="11" key="1">
    <citation type="journal article" date="2014" name="Science">
        <title>Ancient hybridizations among the ancestral genomes of bread wheat.</title>
        <authorList>
            <consortium name="International Wheat Genome Sequencing Consortium,"/>
            <person name="Marcussen T."/>
            <person name="Sandve S.R."/>
            <person name="Heier L."/>
            <person name="Spannagl M."/>
            <person name="Pfeifer M."/>
            <person name="Jakobsen K.S."/>
            <person name="Wulff B.B."/>
            <person name="Steuernagel B."/>
            <person name="Mayer K.F."/>
            <person name="Olsen O.A."/>
        </authorList>
    </citation>
    <scope>NUCLEOTIDE SEQUENCE [LARGE SCALE GENOMIC DNA]</scope>
    <source>
        <strain evidence="11">cv. AL8/78</strain>
    </source>
</reference>
<name>A0A453HNL0_AEGTS</name>
<dbReference type="InterPro" id="IPR004667">
    <property type="entry name" value="ADP_ATP_car_bac_type"/>
</dbReference>
<evidence type="ECO:0000256" key="9">
    <source>
        <dbReference type="SAM" id="MobiDB-lite"/>
    </source>
</evidence>
<feature type="region of interest" description="Disordered" evidence="9">
    <location>
        <begin position="1"/>
        <end position="34"/>
    </location>
</feature>
<evidence type="ECO:0000256" key="8">
    <source>
        <dbReference type="RuleBase" id="RU363121"/>
    </source>
</evidence>
<reference evidence="10" key="4">
    <citation type="submission" date="2019-03" db="UniProtKB">
        <authorList>
            <consortium name="EnsemblPlants"/>
        </authorList>
    </citation>
    <scope>IDENTIFICATION</scope>
</reference>